<comment type="caution">
    <text evidence="1">The sequence shown here is derived from an EMBL/GenBank/DDBJ whole genome shotgun (WGS) entry which is preliminary data.</text>
</comment>
<dbReference type="AlphaFoldDB" id="A0A814FAR8"/>
<evidence type="ECO:0000313" key="2">
    <source>
        <dbReference type="Proteomes" id="UP000663879"/>
    </source>
</evidence>
<protein>
    <recommendedName>
        <fullName evidence="3">MULE transposase domain-containing protein</fullName>
    </recommendedName>
</protein>
<evidence type="ECO:0000313" key="1">
    <source>
        <dbReference type="EMBL" id="CAF0977403.1"/>
    </source>
</evidence>
<gene>
    <name evidence="1" type="ORF">OXX778_LOCUS15240</name>
</gene>
<reference evidence="1" key="1">
    <citation type="submission" date="2021-02" db="EMBL/GenBank/DDBJ databases">
        <authorList>
            <person name="Nowell W R."/>
        </authorList>
    </citation>
    <scope>NUCLEOTIDE SEQUENCE</scope>
    <source>
        <strain evidence="1">Ploen Becks lab</strain>
    </source>
</reference>
<keyword evidence="2" id="KW-1185">Reference proteome</keyword>
<dbReference type="EMBL" id="CAJNOC010003316">
    <property type="protein sequence ID" value="CAF0977403.1"/>
    <property type="molecule type" value="Genomic_DNA"/>
</dbReference>
<evidence type="ECO:0008006" key="3">
    <source>
        <dbReference type="Google" id="ProtNLM"/>
    </source>
</evidence>
<organism evidence="1 2">
    <name type="scientific">Brachionus calyciflorus</name>
    <dbReference type="NCBI Taxonomy" id="104777"/>
    <lineage>
        <taxon>Eukaryota</taxon>
        <taxon>Metazoa</taxon>
        <taxon>Spiralia</taxon>
        <taxon>Gnathifera</taxon>
        <taxon>Rotifera</taxon>
        <taxon>Eurotatoria</taxon>
        <taxon>Monogononta</taxon>
        <taxon>Pseudotrocha</taxon>
        <taxon>Ploima</taxon>
        <taxon>Brachionidae</taxon>
        <taxon>Brachionus</taxon>
    </lineage>
</organism>
<name>A0A814FAR8_9BILA</name>
<dbReference type="Proteomes" id="UP000663879">
    <property type="component" value="Unassembled WGS sequence"/>
</dbReference>
<accession>A0A814FAR8</accession>
<sequence>MMRLRCRYHQWQGLQPPTDNQIQYMINSVSVNNNKKCTMNDLKTSCEEKTTIPEDDDRVFVALKETYELCYQNTINFTTLIADNASAITNGFQKVFEMQKRVNCWDHVHKISKHICAP</sequence>
<proteinExistence type="predicted"/>
<dbReference type="OrthoDB" id="119028at2759"/>